<accession>A0A0C3EYV4</accession>
<evidence type="ECO:0000313" key="3">
    <source>
        <dbReference type="EMBL" id="KIM72926.1"/>
    </source>
</evidence>
<evidence type="ECO:0000259" key="2">
    <source>
        <dbReference type="Pfam" id="PF20149"/>
    </source>
</evidence>
<feature type="region of interest" description="Disordered" evidence="1">
    <location>
        <begin position="181"/>
        <end position="284"/>
    </location>
</feature>
<dbReference type="InterPro" id="IPR045341">
    <property type="entry name" value="DUF6532"/>
</dbReference>
<dbReference type="HOGENOM" id="CLU_479885_0_0_1"/>
<name>A0A0C3EYV4_PILCF</name>
<feature type="compositionally biased region" description="Polar residues" evidence="1">
    <location>
        <begin position="229"/>
        <end position="238"/>
    </location>
</feature>
<organism evidence="3 4">
    <name type="scientific">Piloderma croceum (strain F 1598)</name>
    <dbReference type="NCBI Taxonomy" id="765440"/>
    <lineage>
        <taxon>Eukaryota</taxon>
        <taxon>Fungi</taxon>
        <taxon>Dikarya</taxon>
        <taxon>Basidiomycota</taxon>
        <taxon>Agaricomycotina</taxon>
        <taxon>Agaricomycetes</taxon>
        <taxon>Agaricomycetidae</taxon>
        <taxon>Atheliales</taxon>
        <taxon>Atheliaceae</taxon>
        <taxon>Piloderma</taxon>
    </lineage>
</organism>
<dbReference type="STRING" id="765440.A0A0C3EYV4"/>
<sequence length="568" mass="63089">MACAKKAVTFSTASTRTSVSHKRSDVMSNEQENVAPLRTARDIKGKGGKYKQPDSLCYDLWPGEFVVGIPTAISKDTASGAIPANLTVPQDKRKRALKSPALSTANLQILVPLGTEVEEDESVEHDAEETTENCKNSRTDDQDRYDKGDPRDHKDDEAIYNAMGEFDRNAASEGSIDMFGFVKPTQHRNRDTRNIPAIDETSPNEVDGWATDTHGSISTPKRKRHDEQPTPQRPNSHNWPPHAPGAISHHQTAGRHNIKPVISCEERPSSVNEDDASDSSSIEDPVKKCVKRRSHTPYTKGGKSTQLKFYAKWGEIFELAKQFLQLHLATKCAFPERGLQFSTAADCITKSIVRTVDDEVEKGFYLKCQKEMGSLVFEEGSTFCAALKAKAREVTKNKYDLWPPSDWDVGNQAEFYQYVQQAAGDFLAGSKFLHCGQCENGRSNNFNHPAVEELYTNFFFGSPDALGVAFPEEFRDGLDISLALVCAALHCSLSEYNQGGGVVPFSASPTYRGLTNALMTIIQETKWDPYHGPKLKANLHRWAQNGRARFGLGQNAPSNNYEIRAYLD</sequence>
<feature type="compositionally biased region" description="Basic and acidic residues" evidence="1">
    <location>
        <begin position="135"/>
        <end position="155"/>
    </location>
</feature>
<dbReference type="AlphaFoldDB" id="A0A0C3EYV4"/>
<dbReference type="Pfam" id="PF20149">
    <property type="entry name" value="DUF6532"/>
    <property type="match status" value="1"/>
</dbReference>
<proteinExistence type="predicted"/>
<protein>
    <recommendedName>
        <fullName evidence="2">DUF6532 domain-containing protein</fullName>
    </recommendedName>
</protein>
<reference evidence="3 4" key="1">
    <citation type="submission" date="2014-04" db="EMBL/GenBank/DDBJ databases">
        <authorList>
            <consortium name="DOE Joint Genome Institute"/>
            <person name="Kuo A."/>
            <person name="Tarkka M."/>
            <person name="Buscot F."/>
            <person name="Kohler A."/>
            <person name="Nagy L.G."/>
            <person name="Floudas D."/>
            <person name="Copeland A."/>
            <person name="Barry K.W."/>
            <person name="Cichocki N."/>
            <person name="Veneault-Fourrey C."/>
            <person name="LaButti K."/>
            <person name="Lindquist E.A."/>
            <person name="Lipzen A."/>
            <person name="Lundell T."/>
            <person name="Morin E."/>
            <person name="Murat C."/>
            <person name="Sun H."/>
            <person name="Tunlid A."/>
            <person name="Henrissat B."/>
            <person name="Grigoriev I.V."/>
            <person name="Hibbett D.S."/>
            <person name="Martin F."/>
            <person name="Nordberg H.P."/>
            <person name="Cantor M.N."/>
            <person name="Hua S.X."/>
        </authorList>
    </citation>
    <scope>NUCLEOTIDE SEQUENCE [LARGE SCALE GENOMIC DNA]</scope>
    <source>
        <strain evidence="3 4">F 1598</strain>
    </source>
</reference>
<dbReference type="EMBL" id="KN833101">
    <property type="protein sequence ID" value="KIM72926.1"/>
    <property type="molecule type" value="Genomic_DNA"/>
</dbReference>
<evidence type="ECO:0000313" key="4">
    <source>
        <dbReference type="Proteomes" id="UP000054166"/>
    </source>
</evidence>
<dbReference type="Proteomes" id="UP000054166">
    <property type="component" value="Unassembled WGS sequence"/>
</dbReference>
<gene>
    <name evidence="3" type="ORF">PILCRDRAFT_15692</name>
</gene>
<feature type="domain" description="DUF6532" evidence="2">
    <location>
        <begin position="320"/>
        <end position="519"/>
    </location>
</feature>
<feature type="compositionally biased region" description="Acidic residues" evidence="1">
    <location>
        <begin position="118"/>
        <end position="131"/>
    </location>
</feature>
<reference evidence="4" key="2">
    <citation type="submission" date="2015-01" db="EMBL/GenBank/DDBJ databases">
        <title>Evolutionary Origins and Diversification of the Mycorrhizal Mutualists.</title>
        <authorList>
            <consortium name="DOE Joint Genome Institute"/>
            <consortium name="Mycorrhizal Genomics Consortium"/>
            <person name="Kohler A."/>
            <person name="Kuo A."/>
            <person name="Nagy L.G."/>
            <person name="Floudas D."/>
            <person name="Copeland A."/>
            <person name="Barry K.W."/>
            <person name="Cichocki N."/>
            <person name="Veneault-Fourrey C."/>
            <person name="LaButti K."/>
            <person name="Lindquist E.A."/>
            <person name="Lipzen A."/>
            <person name="Lundell T."/>
            <person name="Morin E."/>
            <person name="Murat C."/>
            <person name="Riley R."/>
            <person name="Ohm R."/>
            <person name="Sun H."/>
            <person name="Tunlid A."/>
            <person name="Henrissat B."/>
            <person name="Grigoriev I.V."/>
            <person name="Hibbett D.S."/>
            <person name="Martin F."/>
        </authorList>
    </citation>
    <scope>NUCLEOTIDE SEQUENCE [LARGE SCALE GENOMIC DNA]</scope>
    <source>
        <strain evidence="4">F 1598</strain>
    </source>
</reference>
<feature type="region of interest" description="Disordered" evidence="1">
    <location>
        <begin position="118"/>
        <end position="155"/>
    </location>
</feature>
<dbReference type="OrthoDB" id="3070412at2759"/>
<evidence type="ECO:0000256" key="1">
    <source>
        <dbReference type="SAM" id="MobiDB-lite"/>
    </source>
</evidence>
<dbReference type="InParanoid" id="A0A0C3EYV4"/>
<keyword evidence="4" id="KW-1185">Reference proteome</keyword>